<comment type="similarity">
    <text evidence="1">Belongs to the thioesterase family.</text>
</comment>
<dbReference type="Gene3D" id="3.40.50.1820">
    <property type="entry name" value="alpha/beta hydrolase"/>
    <property type="match status" value="1"/>
</dbReference>
<dbReference type="RefSeq" id="WP_111167661.1">
    <property type="nucleotide sequence ID" value="NZ_POUA01000094.1"/>
</dbReference>
<dbReference type="EMBL" id="POUA01000094">
    <property type="protein sequence ID" value="PZG46578.1"/>
    <property type="molecule type" value="Genomic_DNA"/>
</dbReference>
<feature type="domain" description="Thioesterase TesA-like" evidence="4">
    <location>
        <begin position="23"/>
        <end position="243"/>
    </location>
</feature>
<dbReference type="PANTHER" id="PTHR11487">
    <property type="entry name" value="THIOESTERASE"/>
    <property type="match status" value="1"/>
</dbReference>
<dbReference type="SMART" id="SM00824">
    <property type="entry name" value="PKS_TE"/>
    <property type="match status" value="1"/>
</dbReference>
<evidence type="ECO:0000313" key="6">
    <source>
        <dbReference type="Proteomes" id="UP000248544"/>
    </source>
</evidence>
<protein>
    <submittedName>
        <fullName evidence="5">Thioesterase</fullName>
    </submittedName>
</protein>
<dbReference type="GO" id="GO:0008610">
    <property type="term" value="P:lipid biosynthetic process"/>
    <property type="evidence" value="ECO:0007669"/>
    <property type="project" value="TreeGrafter"/>
</dbReference>
<feature type="region of interest" description="Disordered" evidence="3">
    <location>
        <begin position="254"/>
        <end position="274"/>
    </location>
</feature>
<evidence type="ECO:0000259" key="4">
    <source>
        <dbReference type="SMART" id="SM00824"/>
    </source>
</evidence>
<dbReference type="AlphaFoldDB" id="A0A2W2HAN9"/>
<comment type="caution">
    <text evidence="5">The sequence shown here is derived from an EMBL/GenBank/DDBJ whole genome shotgun (WGS) entry which is preliminary data.</text>
</comment>
<evidence type="ECO:0000256" key="2">
    <source>
        <dbReference type="ARBA" id="ARBA00022801"/>
    </source>
</evidence>
<evidence type="ECO:0000256" key="1">
    <source>
        <dbReference type="ARBA" id="ARBA00007169"/>
    </source>
</evidence>
<dbReference type="InterPro" id="IPR001031">
    <property type="entry name" value="Thioesterase"/>
</dbReference>
<keyword evidence="2" id="KW-0378">Hydrolase</keyword>
<accession>A0A2W2HAN9</accession>
<gene>
    <name evidence="5" type="ORF">C1I98_14260</name>
</gene>
<organism evidence="5 6">
    <name type="scientific">Spongiactinospora gelatinilytica</name>
    <dbReference type="NCBI Taxonomy" id="2666298"/>
    <lineage>
        <taxon>Bacteria</taxon>
        <taxon>Bacillati</taxon>
        <taxon>Actinomycetota</taxon>
        <taxon>Actinomycetes</taxon>
        <taxon>Streptosporangiales</taxon>
        <taxon>Streptosporangiaceae</taxon>
        <taxon>Spongiactinospora</taxon>
    </lineage>
</organism>
<dbReference type="PANTHER" id="PTHR11487:SF0">
    <property type="entry name" value="S-ACYL FATTY ACID SYNTHASE THIOESTERASE, MEDIUM CHAIN"/>
    <property type="match status" value="1"/>
</dbReference>
<evidence type="ECO:0000256" key="3">
    <source>
        <dbReference type="SAM" id="MobiDB-lite"/>
    </source>
</evidence>
<dbReference type="Proteomes" id="UP000248544">
    <property type="component" value="Unassembled WGS sequence"/>
</dbReference>
<name>A0A2W2HAN9_9ACTN</name>
<dbReference type="SUPFAM" id="SSF53474">
    <property type="entry name" value="alpha/beta-Hydrolases"/>
    <property type="match status" value="1"/>
</dbReference>
<dbReference type="GO" id="GO:0016787">
    <property type="term" value="F:hydrolase activity"/>
    <property type="evidence" value="ECO:0007669"/>
    <property type="project" value="UniProtKB-KW"/>
</dbReference>
<evidence type="ECO:0000313" key="5">
    <source>
        <dbReference type="EMBL" id="PZG46578.1"/>
    </source>
</evidence>
<keyword evidence="6" id="KW-1185">Reference proteome</keyword>
<dbReference type="InterPro" id="IPR020802">
    <property type="entry name" value="TesA-like"/>
</dbReference>
<sequence>MTGSGPRWLLCRERRPRAPLRMYCLPHSGGSPGEYMRWSGALPGVEVWGVQFAGRGSRRAEEPPGGMPELVGALVSEVAFAAPYVLFGHSLGALVAHETALELRERGMPGPAALYLSGYRAPHLHEPEPGLAELPDLALAAAVERAHGPLPEEVKADPEVLAAALKAVRADLKIVAGYRPSPAEPLTCPLVVLGGEEDEESGEALTAWARYTTGPCTVRTFPGDHFYFRERTDDLLRYLATGLDELAAGVVPGPRTVGPAASLPRAGSGGPSRG</sequence>
<reference evidence="5 6" key="1">
    <citation type="submission" date="2018-01" db="EMBL/GenBank/DDBJ databases">
        <title>Draft genome sequence of Sphaerisporangium sp. 7K107.</title>
        <authorList>
            <person name="Sahin N."/>
            <person name="Saygin H."/>
            <person name="Ay H."/>
        </authorList>
    </citation>
    <scope>NUCLEOTIDE SEQUENCE [LARGE SCALE GENOMIC DNA]</scope>
    <source>
        <strain evidence="5 6">7K107</strain>
    </source>
</reference>
<dbReference type="Pfam" id="PF00975">
    <property type="entry name" value="Thioesterase"/>
    <property type="match status" value="1"/>
</dbReference>
<dbReference type="InterPro" id="IPR029058">
    <property type="entry name" value="AB_hydrolase_fold"/>
</dbReference>
<dbReference type="InterPro" id="IPR012223">
    <property type="entry name" value="TEII"/>
</dbReference>
<proteinExistence type="inferred from homology"/>